<evidence type="ECO:0000256" key="1">
    <source>
        <dbReference type="ARBA" id="ARBA00005531"/>
    </source>
</evidence>
<dbReference type="SUPFAM" id="SSF53901">
    <property type="entry name" value="Thiolase-like"/>
    <property type="match status" value="1"/>
</dbReference>
<dbReference type="CDD" id="cd00831">
    <property type="entry name" value="CHS_like"/>
    <property type="match status" value="1"/>
</dbReference>
<dbReference type="Pfam" id="PF00195">
    <property type="entry name" value="Chal_sti_synt_N"/>
    <property type="match status" value="1"/>
</dbReference>
<dbReference type="Pfam" id="PF02797">
    <property type="entry name" value="Chal_sti_synt_C"/>
    <property type="match status" value="1"/>
</dbReference>
<evidence type="ECO:0000256" key="2">
    <source>
        <dbReference type="ARBA" id="ARBA00022679"/>
    </source>
</evidence>
<dbReference type="InterPro" id="IPR011141">
    <property type="entry name" value="Polyketide_synthase_type-III"/>
</dbReference>
<dbReference type="PIRSF" id="PIRSF000451">
    <property type="entry name" value="PKS_III"/>
    <property type="match status" value="1"/>
</dbReference>
<feature type="domain" description="Chalcone/stilbene synthase C-terminal" evidence="6">
    <location>
        <begin position="228"/>
        <end position="360"/>
    </location>
</feature>
<keyword evidence="2" id="KW-0808">Transferase</keyword>
<evidence type="ECO:0000256" key="4">
    <source>
        <dbReference type="PIRSR" id="PIRSR000451-1"/>
    </source>
</evidence>
<evidence type="ECO:0000313" key="7">
    <source>
        <dbReference type="EMBL" id="AYM52782.1"/>
    </source>
</evidence>
<evidence type="ECO:0000259" key="6">
    <source>
        <dbReference type="Pfam" id="PF02797"/>
    </source>
</evidence>
<dbReference type="InterPro" id="IPR016039">
    <property type="entry name" value="Thiolase-like"/>
</dbReference>
<dbReference type="InterPro" id="IPR001099">
    <property type="entry name" value="Chalcone/stilbene_synt_N"/>
</dbReference>
<evidence type="ECO:0000256" key="3">
    <source>
        <dbReference type="ARBA" id="ARBA00023315"/>
    </source>
</evidence>
<dbReference type="GO" id="GO:0016747">
    <property type="term" value="F:acyltransferase activity, transferring groups other than amino-acyl groups"/>
    <property type="evidence" value="ECO:0007669"/>
    <property type="project" value="InterPro"/>
</dbReference>
<dbReference type="PANTHER" id="PTHR11877">
    <property type="entry name" value="HYDROXYMETHYLGLUTARYL-COA SYNTHASE"/>
    <property type="match status" value="1"/>
</dbReference>
<feature type="domain" description="Chalcone/stilbene synthase N-terminal" evidence="5">
    <location>
        <begin position="13"/>
        <end position="210"/>
    </location>
</feature>
<dbReference type="FunFam" id="3.40.47.10:FF:000014">
    <property type="entry name" value="Chalcone synthase 1"/>
    <property type="match status" value="1"/>
</dbReference>
<keyword evidence="3" id="KW-0012">Acyltransferase</keyword>
<dbReference type="Gene3D" id="3.40.47.10">
    <property type="match status" value="2"/>
</dbReference>
<feature type="active site" description="Acyl-thioester intermediate" evidence="4">
    <location>
        <position position="148"/>
    </location>
</feature>
<evidence type="ECO:0000259" key="5">
    <source>
        <dbReference type="Pfam" id="PF00195"/>
    </source>
</evidence>
<sequence>MSSPLASLPAPAIRAVARGLPPHYATQEELIAALRAVWATKHFNVERLEELHRAVQVGGRHLARPLADYPALQSFRARNDAWTEAAVELGERVVRDALGKAGLTPADVDQVFFVTVTGIATPSIDARLMNRLGLRPDVKRSPLFGLGCVAGAAGIARAADALRAWPQGVSLLLAVELCSLTLQREDLSIPNIIASGLFGDGAACAVLVGGERAEAGKGPRVVDTRSVFYADTERIMGWDVVDSGFKVVLSAKVPQLVREHIRQDVDGFLAAHGLSRSDMKHWVAHTGGPKVLDAFESALELPPNALARSWASLREVGNLSSASVLFVLGDMLESGEAKPGDWGMMLAMGPGFCAELVLLRW</sequence>
<dbReference type="GO" id="GO:0030639">
    <property type="term" value="P:polyketide biosynthetic process"/>
    <property type="evidence" value="ECO:0007669"/>
    <property type="project" value="TreeGrafter"/>
</dbReference>
<proteinExistence type="inferred from homology"/>
<organism evidence="7">
    <name type="scientific">Simulacricoccus ruber</name>
    <dbReference type="NCBI Taxonomy" id="2303410"/>
    <lineage>
        <taxon>Bacteria</taxon>
        <taxon>Pseudomonadati</taxon>
        <taxon>Myxococcota</taxon>
        <taxon>Myxococcia</taxon>
        <taxon>Myxococcales</taxon>
        <taxon>Cystobacterineae</taxon>
        <taxon>Myxococcaceae</taxon>
        <taxon>Simulacricoccus</taxon>
    </lineage>
</organism>
<name>A0A3S7UVQ2_9BACT</name>
<dbReference type="PANTHER" id="PTHR11877:SF99">
    <property type="entry name" value="1,3,6,8-TETRAHYDROXYNAPHTHALENE SYNTHASE"/>
    <property type="match status" value="1"/>
</dbReference>
<reference evidence="7" key="1">
    <citation type="journal article" date="2018" name="J. Ind. Microbiol. Biotechnol.">
        <title>Genome mining reveals uncommon alkylpyrones as type III PKS products from myxobacteria.</title>
        <authorList>
            <person name="Hug J.J."/>
            <person name="Panter F."/>
            <person name="Krug D."/>
            <person name="Muller R."/>
        </authorList>
    </citation>
    <scope>NUCLEOTIDE SEQUENCE</scope>
    <source>
        <strain evidence="7">MCy10636</strain>
    </source>
</reference>
<accession>A0A3S7UVQ2</accession>
<dbReference type="EMBL" id="MH908884">
    <property type="protein sequence ID" value="AYM52782.1"/>
    <property type="molecule type" value="Genomic_DNA"/>
</dbReference>
<dbReference type="InterPro" id="IPR012328">
    <property type="entry name" value="Chalcone/stilbene_synt_C"/>
</dbReference>
<dbReference type="AlphaFoldDB" id="A0A3S7UVQ2"/>
<comment type="similarity">
    <text evidence="1">Belongs to the thiolase-like superfamily. Chalcone/stilbene synthases family.</text>
</comment>
<protein>
    <submittedName>
        <fullName evidence="7">Chalcone/stilbene synthase family protein</fullName>
    </submittedName>
</protein>